<dbReference type="RefSeq" id="WP_111512891.1">
    <property type="nucleotide sequence ID" value="NZ_QFYR01000001.1"/>
</dbReference>
<keyword evidence="3" id="KW-1185">Reference proteome</keyword>
<dbReference type="OrthoDB" id="7570420at2"/>
<keyword evidence="1" id="KW-0472">Membrane</keyword>
<name>A0A328ANM2_9CAUL</name>
<organism evidence="2 3">
    <name type="scientific">Phenylobacterium deserti</name>
    <dbReference type="NCBI Taxonomy" id="1914756"/>
    <lineage>
        <taxon>Bacteria</taxon>
        <taxon>Pseudomonadati</taxon>
        <taxon>Pseudomonadota</taxon>
        <taxon>Alphaproteobacteria</taxon>
        <taxon>Caulobacterales</taxon>
        <taxon>Caulobacteraceae</taxon>
        <taxon>Phenylobacterium</taxon>
    </lineage>
</organism>
<reference evidence="3" key="1">
    <citation type="submission" date="2018-05" db="EMBL/GenBank/DDBJ databases">
        <authorList>
            <person name="Li X."/>
        </authorList>
    </citation>
    <scope>NUCLEOTIDE SEQUENCE [LARGE SCALE GENOMIC DNA]</scope>
    <source>
        <strain evidence="3">YIM 73061</strain>
    </source>
</reference>
<gene>
    <name evidence="2" type="ORF">DJ018_00720</name>
</gene>
<protein>
    <submittedName>
        <fullName evidence="2">Uncharacterized protein</fullName>
    </submittedName>
</protein>
<evidence type="ECO:0000256" key="1">
    <source>
        <dbReference type="SAM" id="Phobius"/>
    </source>
</evidence>
<accession>A0A328ANM2</accession>
<comment type="caution">
    <text evidence="2">The sequence shown here is derived from an EMBL/GenBank/DDBJ whole genome shotgun (WGS) entry which is preliminary data.</text>
</comment>
<dbReference type="AlphaFoldDB" id="A0A328ANM2"/>
<proteinExistence type="predicted"/>
<evidence type="ECO:0000313" key="3">
    <source>
        <dbReference type="Proteomes" id="UP000249725"/>
    </source>
</evidence>
<keyword evidence="1" id="KW-1133">Transmembrane helix</keyword>
<keyword evidence="1" id="KW-0812">Transmembrane</keyword>
<feature type="transmembrane region" description="Helical" evidence="1">
    <location>
        <begin position="43"/>
        <end position="61"/>
    </location>
</feature>
<evidence type="ECO:0000313" key="2">
    <source>
        <dbReference type="EMBL" id="RAK56540.1"/>
    </source>
</evidence>
<feature type="transmembrane region" description="Helical" evidence="1">
    <location>
        <begin position="99"/>
        <end position="117"/>
    </location>
</feature>
<sequence length="130" mass="13237">MTHTDQTQLRRVLGLDALTCAAAGALMAGAAQPLAGWTGLSPTLLMGAGLSLFPVAALFGWMSRQARVPSGLIWLAVLGNAAWVAASLVVLTLESPTPFGYAFVLGQAAAVAILAGLEARALPVRRAAAV</sequence>
<feature type="transmembrane region" description="Helical" evidence="1">
    <location>
        <begin position="73"/>
        <end position="93"/>
    </location>
</feature>
<feature type="transmembrane region" description="Helical" evidence="1">
    <location>
        <begin position="12"/>
        <end position="31"/>
    </location>
</feature>
<dbReference type="EMBL" id="QFYR01000001">
    <property type="protein sequence ID" value="RAK56540.1"/>
    <property type="molecule type" value="Genomic_DNA"/>
</dbReference>
<dbReference type="Proteomes" id="UP000249725">
    <property type="component" value="Unassembled WGS sequence"/>
</dbReference>